<keyword evidence="4" id="KW-1185">Reference proteome</keyword>
<dbReference type="RefSeq" id="WP_026558576.1">
    <property type="nucleotide sequence ID" value="NZ_BJOD01000060.1"/>
</dbReference>
<reference evidence="2 3" key="1">
    <citation type="submission" date="2018-10" db="EMBL/GenBank/DDBJ databases">
        <title>Phylogenomics of Brevibacillus.</title>
        <authorList>
            <person name="Dunlap C."/>
        </authorList>
    </citation>
    <scope>NUCLEOTIDE SEQUENCE [LARGE SCALE GENOMIC DNA]</scope>
    <source>
        <strain evidence="2 3">NRRL NRS 1219</strain>
    </source>
</reference>
<dbReference type="InterPro" id="IPR024524">
    <property type="entry name" value="DUF3800"/>
</dbReference>
<evidence type="ECO:0000313" key="2">
    <source>
        <dbReference type="EMBL" id="RNB50286.1"/>
    </source>
</evidence>
<dbReference type="GeneID" id="82808916"/>
<protein>
    <submittedName>
        <fullName evidence="2">DUF3800 domain-containing protein</fullName>
    </submittedName>
</protein>
<sequence length="257" mass="29865">MTEYYLYLDESTTHNPGFLNPVFCLAGIVVKKDDYHLVQQGLDKIKQQIWYDLSNPLDLVLHEKEVREAQNRMVDRSKIKSHYLRFRSNSYSRMLYSELDTLLKNIPCNVLGAVIRMDDLDQHFKKDIQSDYYLSAMQIVMENFCQFLINAGGIGHILIESRSHQDKQVRLRYNHIKAMGSMFVNPFAMQTLLKDIDFPSKTENIAGLQIADFVPNPFARNALGNKQPQFNIYQALRPLRYDGGLGKFDRFGMKIMP</sequence>
<accession>A0A3M8AGF3</accession>
<dbReference type="EMBL" id="BJOD01000060">
    <property type="protein sequence ID" value="GED28120.1"/>
    <property type="molecule type" value="Genomic_DNA"/>
</dbReference>
<gene>
    <name evidence="1" type="ORF">BAG01nite_42220</name>
    <name evidence="2" type="ORF">EB820_21880</name>
</gene>
<evidence type="ECO:0000313" key="4">
    <source>
        <dbReference type="Proteomes" id="UP000317180"/>
    </source>
</evidence>
<comment type="caution">
    <text evidence="2">The sequence shown here is derived from an EMBL/GenBank/DDBJ whole genome shotgun (WGS) entry which is preliminary data.</text>
</comment>
<organism evidence="2 3">
    <name type="scientific">Brevibacillus agri</name>
    <dbReference type="NCBI Taxonomy" id="51101"/>
    <lineage>
        <taxon>Bacteria</taxon>
        <taxon>Bacillati</taxon>
        <taxon>Bacillota</taxon>
        <taxon>Bacilli</taxon>
        <taxon>Bacillales</taxon>
        <taxon>Paenibacillaceae</taxon>
        <taxon>Brevibacillus</taxon>
    </lineage>
</organism>
<proteinExistence type="predicted"/>
<dbReference type="Proteomes" id="UP000317180">
    <property type="component" value="Unassembled WGS sequence"/>
</dbReference>
<evidence type="ECO:0000313" key="3">
    <source>
        <dbReference type="Proteomes" id="UP000276178"/>
    </source>
</evidence>
<dbReference type="Proteomes" id="UP000276178">
    <property type="component" value="Unassembled WGS sequence"/>
</dbReference>
<dbReference type="AlphaFoldDB" id="A0A3M8AGF3"/>
<dbReference type="Pfam" id="PF12686">
    <property type="entry name" value="DUF3800"/>
    <property type="match status" value="1"/>
</dbReference>
<reference evidence="1 4" key="2">
    <citation type="submission" date="2019-06" db="EMBL/GenBank/DDBJ databases">
        <title>Whole genome shotgun sequence of Brevibacillus agri NBRC 15538.</title>
        <authorList>
            <person name="Hosoyama A."/>
            <person name="Uohara A."/>
            <person name="Ohji S."/>
            <person name="Ichikawa N."/>
        </authorList>
    </citation>
    <scope>NUCLEOTIDE SEQUENCE [LARGE SCALE GENOMIC DNA]</scope>
    <source>
        <strain evidence="1 4">NBRC 15538</strain>
    </source>
</reference>
<name>A0A3M8AGF3_9BACL</name>
<evidence type="ECO:0000313" key="1">
    <source>
        <dbReference type="EMBL" id="GED28120.1"/>
    </source>
</evidence>
<dbReference type="OrthoDB" id="2350294at2"/>
<dbReference type="EMBL" id="RHHN01000071">
    <property type="protein sequence ID" value="RNB50286.1"/>
    <property type="molecule type" value="Genomic_DNA"/>
</dbReference>